<dbReference type="Proteomes" id="UP000593573">
    <property type="component" value="Unassembled WGS sequence"/>
</dbReference>
<protein>
    <submittedName>
        <fullName evidence="1">Uncharacterized protein</fullName>
    </submittedName>
</protein>
<feature type="non-terminal residue" evidence="1">
    <location>
        <position position="25"/>
    </location>
</feature>
<proteinExistence type="predicted"/>
<dbReference type="EMBL" id="JABFAB010000005">
    <property type="protein sequence ID" value="MBA0648044.1"/>
    <property type="molecule type" value="Genomic_DNA"/>
</dbReference>
<evidence type="ECO:0000313" key="1">
    <source>
        <dbReference type="EMBL" id="MBA0648044.1"/>
    </source>
</evidence>
<dbReference type="AlphaFoldDB" id="A0A7J8UCP2"/>
<name>A0A7J8UCP2_9ROSI</name>
<keyword evidence="2" id="KW-1185">Reference proteome</keyword>
<accession>A0A7J8UCP2</accession>
<comment type="caution">
    <text evidence="1">The sequence shown here is derived from an EMBL/GenBank/DDBJ whole genome shotgun (WGS) entry which is preliminary data.</text>
</comment>
<evidence type="ECO:0000313" key="2">
    <source>
        <dbReference type="Proteomes" id="UP000593573"/>
    </source>
</evidence>
<organism evidence="1 2">
    <name type="scientific">Gossypium klotzschianum</name>
    <dbReference type="NCBI Taxonomy" id="34286"/>
    <lineage>
        <taxon>Eukaryota</taxon>
        <taxon>Viridiplantae</taxon>
        <taxon>Streptophyta</taxon>
        <taxon>Embryophyta</taxon>
        <taxon>Tracheophyta</taxon>
        <taxon>Spermatophyta</taxon>
        <taxon>Magnoliopsida</taxon>
        <taxon>eudicotyledons</taxon>
        <taxon>Gunneridae</taxon>
        <taxon>Pentapetalae</taxon>
        <taxon>rosids</taxon>
        <taxon>malvids</taxon>
        <taxon>Malvales</taxon>
        <taxon>Malvaceae</taxon>
        <taxon>Malvoideae</taxon>
        <taxon>Gossypium</taxon>
    </lineage>
</organism>
<reference evidence="1 2" key="1">
    <citation type="journal article" date="2019" name="Genome Biol. Evol.">
        <title>Insights into the evolution of the New World diploid cottons (Gossypium, subgenus Houzingenia) based on genome sequencing.</title>
        <authorList>
            <person name="Grover C.E."/>
            <person name="Arick M.A. 2nd"/>
            <person name="Thrash A."/>
            <person name="Conover J.L."/>
            <person name="Sanders W.S."/>
            <person name="Peterson D.G."/>
            <person name="Frelichowski J.E."/>
            <person name="Scheffler J.A."/>
            <person name="Scheffler B.E."/>
            <person name="Wendel J.F."/>
        </authorList>
    </citation>
    <scope>NUCLEOTIDE SEQUENCE [LARGE SCALE GENOMIC DNA]</scope>
    <source>
        <strain evidence="1">57</strain>
        <tissue evidence="1">Leaf</tissue>
    </source>
</reference>
<gene>
    <name evidence="1" type="ORF">Goklo_015831</name>
</gene>
<sequence length="25" mass="3178">MDWFRHNSQSYLLSIAERSRQCHRR</sequence>